<feature type="binding site" evidence="9 11">
    <location>
        <position position="191"/>
    </location>
    <ligand>
        <name>substrate</name>
    </ligand>
</feature>
<evidence type="ECO:0000256" key="12">
    <source>
        <dbReference type="RuleBase" id="RU000512"/>
    </source>
</evidence>
<dbReference type="Proteomes" id="UP000018454">
    <property type="component" value="Unassembled WGS sequence"/>
</dbReference>
<comment type="caution">
    <text evidence="14">The sequence shown here is derived from an EMBL/GenBank/DDBJ whole genome shotgun (WGS) entry which is preliminary data.</text>
</comment>
<evidence type="ECO:0000256" key="7">
    <source>
        <dbReference type="ARBA" id="ARBA00049157"/>
    </source>
</evidence>
<feature type="active site" description="For OMPdecase activity" evidence="10">
    <location>
        <position position="70"/>
    </location>
</feature>
<feature type="active site" description="Proton donor" evidence="9">
    <location>
        <position position="70"/>
    </location>
</feature>
<feature type="active site" description="For OMPdecase activity" evidence="10">
    <location>
        <position position="73"/>
    </location>
</feature>
<dbReference type="FunFam" id="3.20.20.70:FF:000015">
    <property type="entry name" value="Orotidine 5'-phosphate decarboxylase"/>
    <property type="match status" value="1"/>
</dbReference>
<dbReference type="InterPro" id="IPR047596">
    <property type="entry name" value="OMPdecase_bac"/>
</dbReference>
<feature type="binding site" evidence="9 11">
    <location>
        <position position="221"/>
    </location>
    <ligand>
        <name>substrate</name>
    </ligand>
</feature>
<protein>
    <recommendedName>
        <fullName evidence="9">Orotidine 5'-phosphate decarboxylase</fullName>
        <ecNumber evidence="9">4.1.1.23</ecNumber>
    </recommendedName>
    <alternativeName>
        <fullName evidence="9">OMP decarboxylase</fullName>
        <shortName evidence="9">OMPDCase</shortName>
        <shortName evidence="9">OMPdecase</shortName>
    </alternativeName>
</protein>
<evidence type="ECO:0000256" key="10">
    <source>
        <dbReference type="PIRSR" id="PIRSR614732-1"/>
    </source>
</evidence>
<dbReference type="InterPro" id="IPR011060">
    <property type="entry name" value="RibuloseP-bd_barrel"/>
</dbReference>
<proteinExistence type="inferred from homology"/>
<reference evidence="14 15" key="1">
    <citation type="journal article" date="2011" name="Science">
        <title>Drosophila microbiome modulates host developmental and metabolic homeostasis via insulin signaling.</title>
        <authorList>
            <person name="Shin S.C."/>
            <person name="Kim S.H."/>
            <person name="You H."/>
            <person name="Kim B."/>
            <person name="Kim A.C."/>
            <person name="Lee K.A."/>
            <person name="Yoon J.H."/>
            <person name="Ryu J.H."/>
            <person name="Lee W.J."/>
        </authorList>
    </citation>
    <scope>NUCLEOTIDE SEQUENCE [LARGE SCALE GENOMIC DNA]</scope>
    <source>
        <strain evidence="14 15">DM001</strain>
    </source>
</reference>
<dbReference type="InterPro" id="IPR001754">
    <property type="entry name" value="OMPdeCOase_dom"/>
</dbReference>
<organism evidence="14 15">
    <name type="scientific">Acetobacter pomorum DM001</name>
    <dbReference type="NCBI Taxonomy" id="945681"/>
    <lineage>
        <taxon>Bacteria</taxon>
        <taxon>Pseudomonadati</taxon>
        <taxon>Pseudomonadota</taxon>
        <taxon>Alphaproteobacteria</taxon>
        <taxon>Acetobacterales</taxon>
        <taxon>Acetobacteraceae</taxon>
        <taxon>Acetobacter</taxon>
    </lineage>
</organism>
<comment type="function">
    <text evidence="1 9">Catalyzes the decarboxylation of orotidine 5'-monophosphate (OMP) to uridine 5'-monophosphate (UMP).</text>
</comment>
<feature type="binding site" evidence="9 11">
    <location>
        <position position="20"/>
    </location>
    <ligand>
        <name>substrate</name>
    </ligand>
</feature>
<evidence type="ECO:0000256" key="4">
    <source>
        <dbReference type="ARBA" id="ARBA00022793"/>
    </source>
</evidence>
<accession>F1YSF1</accession>
<gene>
    <name evidence="9 14" type="primary">pyrF</name>
    <name evidence="14" type="ORF">APO_0845</name>
</gene>
<dbReference type="NCBIfam" id="NF001273">
    <property type="entry name" value="PRK00230.1"/>
    <property type="match status" value="1"/>
</dbReference>
<dbReference type="PANTHER" id="PTHR32119:SF2">
    <property type="entry name" value="OROTIDINE 5'-PHOSPHATE DECARBOXYLASE"/>
    <property type="match status" value="1"/>
</dbReference>
<evidence type="ECO:0000256" key="2">
    <source>
        <dbReference type="ARBA" id="ARBA00004861"/>
    </source>
</evidence>
<keyword evidence="6 9" id="KW-0456">Lyase</keyword>
<feature type="binding site" evidence="9">
    <location>
        <begin position="68"/>
        <end position="77"/>
    </location>
    <ligand>
        <name>substrate</name>
    </ligand>
</feature>
<feature type="binding site" evidence="9 11">
    <location>
        <position position="42"/>
    </location>
    <ligand>
        <name>substrate</name>
    </ligand>
</feature>
<comment type="similarity">
    <text evidence="8 9">Belongs to the OMP decarboxylase family. Type 1 subfamily.</text>
</comment>
<evidence type="ECO:0000256" key="6">
    <source>
        <dbReference type="ARBA" id="ARBA00023239"/>
    </source>
</evidence>
<dbReference type="GO" id="GO:0044205">
    <property type="term" value="P:'de novo' UMP biosynthetic process"/>
    <property type="evidence" value="ECO:0007669"/>
    <property type="project" value="UniProtKB-UniRule"/>
</dbReference>
<evidence type="ECO:0000256" key="11">
    <source>
        <dbReference type="PIRSR" id="PIRSR614732-2"/>
    </source>
</evidence>
<dbReference type="InterPro" id="IPR014732">
    <property type="entry name" value="OMPdecase"/>
</dbReference>
<dbReference type="CDD" id="cd04725">
    <property type="entry name" value="OMP_decarboxylase_like"/>
    <property type="match status" value="1"/>
</dbReference>
<dbReference type="GO" id="GO:0004590">
    <property type="term" value="F:orotidine-5'-phosphate decarboxylase activity"/>
    <property type="evidence" value="ECO:0007669"/>
    <property type="project" value="UniProtKB-UniRule"/>
</dbReference>
<dbReference type="GO" id="GO:0006207">
    <property type="term" value="P:'de novo' pyrimidine nucleobase biosynthetic process"/>
    <property type="evidence" value="ECO:0007669"/>
    <property type="project" value="InterPro"/>
</dbReference>
<dbReference type="GO" id="GO:0005829">
    <property type="term" value="C:cytosol"/>
    <property type="evidence" value="ECO:0007669"/>
    <property type="project" value="TreeGrafter"/>
</dbReference>
<dbReference type="PANTHER" id="PTHR32119">
    <property type="entry name" value="OROTIDINE 5'-PHOSPHATE DECARBOXYLASE"/>
    <property type="match status" value="1"/>
</dbReference>
<evidence type="ECO:0000256" key="3">
    <source>
        <dbReference type="ARBA" id="ARBA00011738"/>
    </source>
</evidence>
<comment type="catalytic activity">
    <reaction evidence="7 9 12">
        <text>orotidine 5'-phosphate + H(+) = UMP + CO2</text>
        <dbReference type="Rhea" id="RHEA:11596"/>
        <dbReference type="ChEBI" id="CHEBI:15378"/>
        <dbReference type="ChEBI" id="CHEBI:16526"/>
        <dbReference type="ChEBI" id="CHEBI:57538"/>
        <dbReference type="ChEBI" id="CHEBI:57865"/>
        <dbReference type="EC" id="4.1.1.23"/>
    </reaction>
</comment>
<evidence type="ECO:0000313" key="14">
    <source>
        <dbReference type="EMBL" id="EGE48284.1"/>
    </source>
</evidence>
<keyword evidence="4 9" id="KW-0210">Decarboxylase</keyword>
<dbReference type="EMBL" id="AEUP01000021">
    <property type="protein sequence ID" value="EGE48284.1"/>
    <property type="molecule type" value="Genomic_DNA"/>
</dbReference>
<evidence type="ECO:0000256" key="9">
    <source>
        <dbReference type="HAMAP-Rule" id="MF_01200"/>
    </source>
</evidence>
<feature type="binding site" evidence="9 11">
    <location>
        <position position="130"/>
    </location>
    <ligand>
        <name>substrate</name>
    </ligand>
</feature>
<dbReference type="NCBIfam" id="TIGR01740">
    <property type="entry name" value="pyrF"/>
    <property type="match status" value="1"/>
</dbReference>
<dbReference type="InterPro" id="IPR013785">
    <property type="entry name" value="Aldolase_TIM"/>
</dbReference>
<evidence type="ECO:0000256" key="8">
    <source>
        <dbReference type="ARBA" id="ARBA00061012"/>
    </source>
</evidence>
<evidence type="ECO:0000259" key="13">
    <source>
        <dbReference type="SMART" id="SM00934"/>
    </source>
</evidence>
<dbReference type="SUPFAM" id="SSF51366">
    <property type="entry name" value="Ribulose-phoshate binding barrel"/>
    <property type="match status" value="1"/>
</dbReference>
<evidence type="ECO:0000256" key="1">
    <source>
        <dbReference type="ARBA" id="ARBA00002356"/>
    </source>
</evidence>
<dbReference type="PROSITE" id="PS00156">
    <property type="entry name" value="OMPDECASE"/>
    <property type="match status" value="1"/>
</dbReference>
<comment type="pathway">
    <text evidence="2 9 12">Pyrimidine metabolism; UMP biosynthesis via de novo pathway; UMP from orotate: step 2/2.</text>
</comment>
<dbReference type="InterPro" id="IPR018089">
    <property type="entry name" value="OMPdecase_AS"/>
</dbReference>
<dbReference type="Gene3D" id="3.20.20.70">
    <property type="entry name" value="Aldolase class I"/>
    <property type="match status" value="1"/>
</dbReference>
<feature type="domain" description="Orotidine 5'-phosphate decarboxylase" evidence="13">
    <location>
        <begin position="14"/>
        <end position="236"/>
    </location>
</feature>
<dbReference type="EC" id="4.1.1.23" evidence="9"/>
<dbReference type="HAMAP" id="MF_01200_B">
    <property type="entry name" value="OMPdecase_type1_B"/>
    <property type="match status" value="1"/>
</dbReference>
<feature type="active site" description="For OMPdecase activity" evidence="10">
    <location>
        <position position="68"/>
    </location>
</feature>
<sequence>MEQNHMSDTARQIGLIVALDTQDPAQAKAWAHAVQGVAGVIKLGMEFAYAAGFQAVADLAGQRPLFLDLKLHDIPNTVGAAVKALSHLRPRMLTLHAVGGAEMMKAARKACDEAFPEGERPLLLAVTVLTSMDDQALAEVGVPDDTRTQVLRLAHLAMKSGMDGLICSAHELKALREVLGDKPVLVTPGIRPAGAAKGDQKRVMTPAEARAAGADWIVVGRPITQAADPAAAAAAIAAELTA</sequence>
<evidence type="ECO:0000256" key="5">
    <source>
        <dbReference type="ARBA" id="ARBA00022975"/>
    </source>
</evidence>
<keyword evidence="5 9" id="KW-0665">Pyrimidine biosynthesis</keyword>
<feature type="binding site" evidence="9 11">
    <location>
        <position position="200"/>
    </location>
    <ligand>
        <name>substrate</name>
    </ligand>
</feature>
<dbReference type="AlphaFoldDB" id="F1YSF1"/>
<evidence type="ECO:0000313" key="15">
    <source>
        <dbReference type="Proteomes" id="UP000018454"/>
    </source>
</evidence>
<name>F1YSF1_9PROT</name>
<dbReference type="UniPathway" id="UPA00070">
    <property type="reaction ID" value="UER00120"/>
</dbReference>
<dbReference type="SMART" id="SM00934">
    <property type="entry name" value="OMPdecase"/>
    <property type="match status" value="1"/>
</dbReference>
<comment type="subunit">
    <text evidence="3 9">Homodimer.</text>
</comment>
<dbReference type="Pfam" id="PF00215">
    <property type="entry name" value="OMPdecase"/>
    <property type="match status" value="1"/>
</dbReference>
<feature type="binding site" evidence="9 11">
    <location>
        <position position="220"/>
    </location>
    <ligand>
        <name>substrate</name>
    </ligand>
</feature>